<keyword evidence="4" id="KW-1185">Reference proteome</keyword>
<evidence type="ECO:0000313" key="4">
    <source>
        <dbReference type="Proteomes" id="UP001058974"/>
    </source>
</evidence>
<dbReference type="Gramene" id="Psat02G0073500-T1">
    <property type="protein sequence ID" value="KAI5433556.1"/>
    <property type="gene ID" value="KIW84_020735"/>
</dbReference>
<evidence type="ECO:0000313" key="3">
    <source>
        <dbReference type="EMBL" id="KAI5433556.1"/>
    </source>
</evidence>
<dbReference type="AlphaFoldDB" id="A0A9D4Y5U3"/>
<gene>
    <name evidence="3" type="ORF">KIW84_020735</name>
</gene>
<feature type="coiled-coil region" evidence="1">
    <location>
        <begin position="20"/>
        <end position="47"/>
    </location>
</feature>
<protein>
    <submittedName>
        <fullName evidence="3">Uncharacterized protein</fullName>
    </submittedName>
</protein>
<feature type="region of interest" description="Disordered" evidence="2">
    <location>
        <begin position="60"/>
        <end position="139"/>
    </location>
</feature>
<reference evidence="3 4" key="1">
    <citation type="journal article" date="2022" name="Nat. Genet.">
        <title>Improved pea reference genome and pan-genome highlight genomic features and evolutionary characteristics.</title>
        <authorList>
            <person name="Yang T."/>
            <person name="Liu R."/>
            <person name="Luo Y."/>
            <person name="Hu S."/>
            <person name="Wang D."/>
            <person name="Wang C."/>
            <person name="Pandey M.K."/>
            <person name="Ge S."/>
            <person name="Xu Q."/>
            <person name="Li N."/>
            <person name="Li G."/>
            <person name="Huang Y."/>
            <person name="Saxena R.K."/>
            <person name="Ji Y."/>
            <person name="Li M."/>
            <person name="Yan X."/>
            <person name="He Y."/>
            <person name="Liu Y."/>
            <person name="Wang X."/>
            <person name="Xiang C."/>
            <person name="Varshney R.K."/>
            <person name="Ding H."/>
            <person name="Gao S."/>
            <person name="Zong X."/>
        </authorList>
    </citation>
    <scope>NUCLEOTIDE SEQUENCE [LARGE SCALE GENOMIC DNA]</scope>
    <source>
        <strain evidence="3 4">cv. Zhongwan 6</strain>
    </source>
</reference>
<comment type="caution">
    <text evidence="3">The sequence shown here is derived from an EMBL/GenBank/DDBJ whole genome shotgun (WGS) entry which is preliminary data.</text>
</comment>
<keyword evidence="1" id="KW-0175">Coiled coil</keyword>
<accession>A0A9D4Y5U3</accession>
<dbReference type="Proteomes" id="UP001058974">
    <property type="component" value="Chromosome 2"/>
</dbReference>
<proteinExistence type="predicted"/>
<organism evidence="3 4">
    <name type="scientific">Pisum sativum</name>
    <name type="common">Garden pea</name>
    <name type="synonym">Lathyrus oleraceus</name>
    <dbReference type="NCBI Taxonomy" id="3888"/>
    <lineage>
        <taxon>Eukaryota</taxon>
        <taxon>Viridiplantae</taxon>
        <taxon>Streptophyta</taxon>
        <taxon>Embryophyta</taxon>
        <taxon>Tracheophyta</taxon>
        <taxon>Spermatophyta</taxon>
        <taxon>Magnoliopsida</taxon>
        <taxon>eudicotyledons</taxon>
        <taxon>Gunneridae</taxon>
        <taxon>Pentapetalae</taxon>
        <taxon>rosids</taxon>
        <taxon>fabids</taxon>
        <taxon>Fabales</taxon>
        <taxon>Fabaceae</taxon>
        <taxon>Papilionoideae</taxon>
        <taxon>50 kb inversion clade</taxon>
        <taxon>NPAAA clade</taxon>
        <taxon>Hologalegina</taxon>
        <taxon>IRL clade</taxon>
        <taxon>Fabeae</taxon>
        <taxon>Lathyrus</taxon>
    </lineage>
</organism>
<feature type="compositionally biased region" description="Low complexity" evidence="2">
    <location>
        <begin position="60"/>
        <end position="74"/>
    </location>
</feature>
<name>A0A9D4Y5U3_PEA</name>
<dbReference type="EMBL" id="JAMSHJ010000002">
    <property type="protein sequence ID" value="KAI5433556.1"/>
    <property type="molecule type" value="Genomic_DNA"/>
</dbReference>
<evidence type="ECO:0000256" key="1">
    <source>
        <dbReference type="SAM" id="Coils"/>
    </source>
</evidence>
<evidence type="ECO:0000256" key="2">
    <source>
        <dbReference type="SAM" id="MobiDB-lite"/>
    </source>
</evidence>
<feature type="compositionally biased region" description="Basic and acidic residues" evidence="2">
    <location>
        <begin position="100"/>
        <end position="125"/>
    </location>
</feature>
<sequence length="376" mass="43435">MVDKIAEKIDETDEYLKVLSQKMQKHYRSLKAQVSQLDRDLRQMLEERIFYQVRYTPTTYRPKSTRTTTPSTSKTKVKASCLSTSSLDSQDIPETPPPKIQKEEETPDKDTDNNSHQETSTHETPRSVSSKSESEDNYIPRLFMENIKEEELLFEKESPEETLIPERTKPNGGPWFTFDDIPPSRTMKEWYHNLGTLKQDELHRLETTANILGVLHREFIGDMEIFDRKNRQEFFEPDEVSSLESEDDRYLHVYSFKEIGSSLPTPPLPCVKVHILATKFSRPKKVIAYMDTRNQITMTNPSILPAESWVPHVAYFVAADGKVSKTDLMTKEKIGIKFFPYCIVWTRVVGSNLPNKDIVVGMDVYSATSRLQILPT</sequence>